<dbReference type="AlphaFoldDB" id="A0A6A4RMR1"/>
<accession>A0A6A4RMR1</accession>
<dbReference type="Proteomes" id="UP000438429">
    <property type="component" value="Unassembled WGS sequence"/>
</dbReference>
<sequence length="111" mass="12846">MCKQFMNRQLPKGPKVWLKLALVPQPFNRRIILKEIDRSQSVSPFEDAWKAQVQWTVNQKKQICFIPVQFICSSHDVVFCDSDLQSGTYSTKQCQEKKKMPGQKISTATIL</sequence>
<evidence type="ECO:0000313" key="1">
    <source>
        <dbReference type="EMBL" id="KAF0021579.1"/>
    </source>
</evidence>
<proteinExistence type="predicted"/>
<protein>
    <submittedName>
        <fullName evidence="1">Uncharacterized protein</fullName>
    </submittedName>
</protein>
<dbReference type="EMBL" id="VEVO01004724">
    <property type="protein sequence ID" value="KAF0021579.1"/>
    <property type="molecule type" value="Genomic_DNA"/>
</dbReference>
<organism evidence="1 2">
    <name type="scientific">Scophthalmus maximus</name>
    <name type="common">Turbot</name>
    <name type="synonym">Psetta maxima</name>
    <dbReference type="NCBI Taxonomy" id="52904"/>
    <lineage>
        <taxon>Eukaryota</taxon>
        <taxon>Metazoa</taxon>
        <taxon>Chordata</taxon>
        <taxon>Craniata</taxon>
        <taxon>Vertebrata</taxon>
        <taxon>Euteleostomi</taxon>
        <taxon>Actinopterygii</taxon>
        <taxon>Neopterygii</taxon>
        <taxon>Teleostei</taxon>
        <taxon>Neoteleostei</taxon>
        <taxon>Acanthomorphata</taxon>
        <taxon>Carangaria</taxon>
        <taxon>Pleuronectiformes</taxon>
        <taxon>Pleuronectoidei</taxon>
        <taxon>Scophthalmidae</taxon>
        <taxon>Scophthalmus</taxon>
    </lineage>
</organism>
<comment type="caution">
    <text evidence="1">The sequence shown here is derived from an EMBL/GenBank/DDBJ whole genome shotgun (WGS) entry which is preliminary data.</text>
</comment>
<evidence type="ECO:0000313" key="2">
    <source>
        <dbReference type="Proteomes" id="UP000438429"/>
    </source>
</evidence>
<reference evidence="1 2" key="1">
    <citation type="submission" date="2019-06" db="EMBL/GenBank/DDBJ databases">
        <title>Draft genomes of female and male turbot (Scophthalmus maximus).</title>
        <authorList>
            <person name="Xu H."/>
            <person name="Xu X.-W."/>
            <person name="Shao C."/>
            <person name="Chen S."/>
        </authorList>
    </citation>
    <scope>NUCLEOTIDE SEQUENCE [LARGE SCALE GENOMIC DNA]</scope>
    <source>
        <strain evidence="1">Ysfricsl-2016a</strain>
        <tissue evidence="1">Blood</tissue>
    </source>
</reference>
<name>A0A6A4RMR1_SCOMX</name>
<gene>
    <name evidence="1" type="ORF">F2P81_026168</name>
</gene>